<reference evidence="1 2" key="1">
    <citation type="journal article" date="2018" name="PLoS Genet.">
        <title>Population sequencing reveals clonal diversity and ancestral inbreeding in the grapevine cultivar Chardonnay.</title>
        <authorList>
            <person name="Roach M.J."/>
            <person name="Johnson D.L."/>
            <person name="Bohlmann J."/>
            <person name="van Vuuren H.J."/>
            <person name="Jones S.J."/>
            <person name="Pretorius I.S."/>
            <person name="Schmidt S.A."/>
            <person name="Borneman A.R."/>
        </authorList>
    </citation>
    <scope>NUCLEOTIDE SEQUENCE [LARGE SCALE GENOMIC DNA]</scope>
    <source>
        <strain evidence="2">cv. Chardonnay</strain>
        <tissue evidence="1">Leaf</tissue>
    </source>
</reference>
<accession>A0A438GWQ9</accession>
<sequence>MVGDLLRTLRVIGHPWRMTQLNGGKEEMVSSGLKKLTGCWINLMPHCFPQGEYGWIGYQLKSAFLLGRLLGEGAHSG</sequence>
<dbReference type="Proteomes" id="UP000288805">
    <property type="component" value="Unassembled WGS sequence"/>
</dbReference>
<dbReference type="AlphaFoldDB" id="A0A438GWQ9"/>
<proteinExistence type="predicted"/>
<evidence type="ECO:0000313" key="2">
    <source>
        <dbReference type="Proteomes" id="UP000288805"/>
    </source>
</evidence>
<evidence type="ECO:0000313" key="1">
    <source>
        <dbReference type="EMBL" id="RVW76643.1"/>
    </source>
</evidence>
<name>A0A438GWQ9_VITVI</name>
<organism evidence="1 2">
    <name type="scientific">Vitis vinifera</name>
    <name type="common">Grape</name>
    <dbReference type="NCBI Taxonomy" id="29760"/>
    <lineage>
        <taxon>Eukaryota</taxon>
        <taxon>Viridiplantae</taxon>
        <taxon>Streptophyta</taxon>
        <taxon>Embryophyta</taxon>
        <taxon>Tracheophyta</taxon>
        <taxon>Spermatophyta</taxon>
        <taxon>Magnoliopsida</taxon>
        <taxon>eudicotyledons</taxon>
        <taxon>Gunneridae</taxon>
        <taxon>Pentapetalae</taxon>
        <taxon>rosids</taxon>
        <taxon>Vitales</taxon>
        <taxon>Vitaceae</taxon>
        <taxon>Viteae</taxon>
        <taxon>Vitis</taxon>
    </lineage>
</organism>
<dbReference type="EMBL" id="QGNW01000325">
    <property type="protein sequence ID" value="RVW76643.1"/>
    <property type="molecule type" value="Genomic_DNA"/>
</dbReference>
<gene>
    <name evidence="1" type="ORF">CK203_049643</name>
</gene>
<comment type="caution">
    <text evidence="1">The sequence shown here is derived from an EMBL/GenBank/DDBJ whole genome shotgun (WGS) entry which is preliminary data.</text>
</comment>
<protein>
    <submittedName>
        <fullName evidence="1">Uncharacterized protein</fullName>
    </submittedName>
</protein>